<dbReference type="InterPro" id="IPR052767">
    <property type="entry name" value="Bact_com_dev_regulator"/>
</dbReference>
<reference evidence="4 6" key="2">
    <citation type="submission" date="2018-08" db="EMBL/GenBank/DDBJ databases">
        <title>Draft genome of Streptococcus sp. nov. Z1.</title>
        <authorList>
            <person name="Tian Z."/>
        </authorList>
    </citation>
    <scope>NUCLEOTIDE SEQUENCE [LARGE SCALE GENOMIC DNA]</scope>
    <source>
        <strain evidence="4">Z1</strain>
        <strain evidence="6">Z1(2018)</strain>
    </source>
</reference>
<dbReference type="InterPro" id="IPR023378">
    <property type="entry name" value="YheA/YmcA-like_dom_sf"/>
</dbReference>
<dbReference type="Proteomes" id="UP000264056">
    <property type="component" value="Unassembled WGS sequence"/>
</dbReference>
<dbReference type="EMBL" id="QVQZ01000008">
    <property type="protein sequence ID" value="RFU53410.1"/>
    <property type="molecule type" value="Genomic_DNA"/>
</dbReference>
<dbReference type="Proteomes" id="UP000262901">
    <property type="component" value="Unassembled WGS sequence"/>
</dbReference>
<dbReference type="EMBL" id="QVQY01000012">
    <property type="protein sequence ID" value="RFU51016.1"/>
    <property type="molecule type" value="Genomic_DNA"/>
</dbReference>
<dbReference type="Gene3D" id="1.20.1500.10">
    <property type="entry name" value="YheA/YmcA-like"/>
    <property type="match status" value="1"/>
</dbReference>
<gene>
    <name evidence="2" type="ORF">DDV21_008795</name>
    <name evidence="3" type="ORF">DDV22_05940</name>
    <name evidence="4" type="ORF">DDV23_05080</name>
</gene>
<evidence type="ECO:0000313" key="3">
    <source>
        <dbReference type="EMBL" id="RFU51016.1"/>
    </source>
</evidence>
<reference evidence="5" key="3">
    <citation type="submission" date="2018-08" db="EMBL/GenBank/DDBJ databases">
        <title>Streptococcus chenjunshii sp. nov., isolated from stools sample of the Tibetan antelope in the Qinghai-Tibet plateau, China.</title>
        <authorList>
            <person name="Tian Z."/>
        </authorList>
    </citation>
    <scope>NUCLEOTIDE SEQUENCE [LARGE SCALE GENOMIC DNA]</scope>
    <source>
        <strain evidence="5">Z15</strain>
    </source>
</reference>
<dbReference type="KEGG" id="schj:DDV21_008795"/>
<name>A0A372KM87_9STRE</name>
<evidence type="ECO:0000313" key="2">
    <source>
        <dbReference type="EMBL" id="AXQ79766.1"/>
    </source>
</evidence>
<evidence type="ECO:0000313" key="4">
    <source>
        <dbReference type="EMBL" id="RFU53410.1"/>
    </source>
</evidence>
<proteinExistence type="predicted"/>
<feature type="compositionally biased region" description="Basic and acidic residues" evidence="1">
    <location>
        <begin position="137"/>
        <end position="155"/>
    </location>
</feature>
<dbReference type="PANTHER" id="PTHR38448">
    <property type="entry name" value="REGULATORY PROTEIN YLBF-RELATED"/>
    <property type="match status" value="1"/>
</dbReference>
<dbReference type="Pfam" id="PF06133">
    <property type="entry name" value="Com_YlbF"/>
    <property type="match status" value="1"/>
</dbReference>
<dbReference type="EMBL" id="CP031733">
    <property type="protein sequence ID" value="AXQ79766.1"/>
    <property type="molecule type" value="Genomic_DNA"/>
</dbReference>
<evidence type="ECO:0000313" key="6">
    <source>
        <dbReference type="Proteomes" id="UP000262901"/>
    </source>
</evidence>
<dbReference type="AlphaFoldDB" id="A0A372KM87"/>
<evidence type="ECO:0000313" key="5">
    <source>
        <dbReference type="Proteomes" id="UP000246115"/>
    </source>
</evidence>
<reference evidence="2" key="4">
    <citation type="journal article" date="2019" name="Int. J. Syst. Evol. Microbiol.">
        <title>Streptococcus chenjunshii sp. nov. isolated from feces of Tibetan antelopes.</title>
        <authorList>
            <person name="Tian Z."/>
            <person name="Lu S."/>
            <person name="Jin D."/>
            <person name="Yang J."/>
            <person name="Pu J."/>
            <person name="Lai X.H."/>
            <person name="Bai X.N."/>
            <person name="Wu X.M."/>
            <person name="Li J."/>
            <person name="Wang S."/>
            <person name="Xu J."/>
        </authorList>
    </citation>
    <scope>NUCLEOTIDE SEQUENCE</scope>
    <source>
        <strain evidence="2">Z15</strain>
    </source>
</reference>
<dbReference type="Proteomes" id="UP000246115">
    <property type="component" value="Chromosome"/>
</dbReference>
<protein>
    <submittedName>
        <fullName evidence="4">YlbF family regulator</fullName>
    </submittedName>
</protein>
<dbReference type="OrthoDB" id="2242751at2"/>
<organism evidence="4 6">
    <name type="scientific">Streptococcus chenjunshii</name>
    <dbReference type="NCBI Taxonomy" id="2173853"/>
    <lineage>
        <taxon>Bacteria</taxon>
        <taxon>Bacillati</taxon>
        <taxon>Bacillota</taxon>
        <taxon>Bacilli</taxon>
        <taxon>Lactobacillales</taxon>
        <taxon>Streptococcaceae</taxon>
        <taxon>Streptococcus</taxon>
    </lineage>
</organism>
<feature type="region of interest" description="Disordered" evidence="1">
    <location>
        <begin position="125"/>
        <end position="155"/>
    </location>
</feature>
<reference evidence="3 7" key="1">
    <citation type="submission" date="2018-08" db="EMBL/GenBank/DDBJ databases">
        <title>Draft genome of Streptococcus sp .nov. Z2.</title>
        <authorList>
            <person name="Tian Z."/>
        </authorList>
    </citation>
    <scope>NUCLEOTIDE SEQUENCE [LARGE SCALE GENOMIC DNA]</scope>
    <source>
        <strain evidence="3 7">Z2</strain>
    </source>
</reference>
<dbReference type="SUPFAM" id="SSF158622">
    <property type="entry name" value="YheA/YmcA-like"/>
    <property type="match status" value="1"/>
</dbReference>
<keyword evidence="7" id="KW-1185">Reference proteome</keyword>
<sequence length="155" mass="18296">MLRINEEFLAVEDAMETVLQAFLELEIVEKYRETKTAFLNDRELQQDIQHFQELQENYETMAPYKNARAENLKLRRRLLAQKRKIDMNDRLIRYRQAEVEVQKVLAELSQKISAAVSPDIFVDTGLPLAPHKRPHEKGRGRNIRERGEEHAKKGR</sequence>
<accession>A0A346NFH1</accession>
<evidence type="ECO:0000256" key="1">
    <source>
        <dbReference type="SAM" id="MobiDB-lite"/>
    </source>
</evidence>
<dbReference type="PANTHER" id="PTHR38448:SF2">
    <property type="entry name" value="REGULATORY PROTEIN YLBF"/>
    <property type="match status" value="1"/>
</dbReference>
<evidence type="ECO:0000313" key="7">
    <source>
        <dbReference type="Proteomes" id="UP000264056"/>
    </source>
</evidence>
<dbReference type="InterPro" id="IPR010368">
    <property type="entry name" value="Com_YlbF"/>
</dbReference>
<accession>A0A372KM87</accession>